<keyword evidence="4 11" id="KW-0812">Transmembrane</keyword>
<dbReference type="Pfam" id="PF17655">
    <property type="entry name" value="IRK_C"/>
    <property type="match status" value="1"/>
</dbReference>
<evidence type="ECO:0000259" key="12">
    <source>
        <dbReference type="Pfam" id="PF07885"/>
    </source>
</evidence>
<accession>A0A1S2VMX7</accession>
<dbReference type="PANTHER" id="PTHR11767">
    <property type="entry name" value="INWARD RECTIFIER POTASSIUM CHANNEL"/>
    <property type="match status" value="1"/>
</dbReference>
<dbReference type="PRINTS" id="PR01320">
    <property type="entry name" value="KIRCHANNEL"/>
</dbReference>
<feature type="transmembrane region" description="Helical" evidence="11">
    <location>
        <begin position="57"/>
        <end position="81"/>
    </location>
</feature>
<sequence>MVEQEGNRQDLGFGTRADTTSRLLNKDGSFNVRHINQGFWNRLNIYPRLITMPWLPFLGWIFAAYMVANTFFALIYVGVGVDNMMGAENTQVSAFWSSFFFSAQTLTTVGYGHLAPRGFLMSSIAAFESMLGLLSFALATGLLYARFSRPTPHIRFSKVAVFAPYLDVNGWMFRIINERSNQLIDVEIEVSYSRMVTKPDGSRSRQYSILKLERNKVAFFPNNWTLVHAITPDSPMHDCTEEQLMDSDAEFLILLRAIDDTFSQMVHLRYSYRCDEVVWGAKFRPMFNGDTRTMVTVDLNKLDEYDLVPLN</sequence>
<dbReference type="Gene3D" id="1.10.287.70">
    <property type="match status" value="1"/>
</dbReference>
<evidence type="ECO:0000256" key="4">
    <source>
        <dbReference type="ARBA" id="ARBA00022692"/>
    </source>
</evidence>
<protein>
    <submittedName>
        <fullName evidence="14">Potassium transporter</fullName>
    </submittedName>
</protein>
<dbReference type="GO" id="GO:0005242">
    <property type="term" value="F:inward rectifier potassium channel activity"/>
    <property type="evidence" value="ECO:0007669"/>
    <property type="project" value="InterPro"/>
</dbReference>
<evidence type="ECO:0000256" key="7">
    <source>
        <dbReference type="ARBA" id="ARBA00022989"/>
    </source>
</evidence>
<comment type="caution">
    <text evidence="14">The sequence shown here is derived from an EMBL/GenBank/DDBJ whole genome shotgun (WGS) entry which is preliminary data.</text>
</comment>
<keyword evidence="7 11" id="KW-1133">Transmembrane helix</keyword>
<feature type="domain" description="Inward rectifier potassium channel C-terminal" evidence="13">
    <location>
        <begin position="154"/>
        <end position="308"/>
    </location>
</feature>
<dbReference type="GO" id="GO:0034765">
    <property type="term" value="P:regulation of monoatomic ion transmembrane transport"/>
    <property type="evidence" value="ECO:0007669"/>
    <property type="project" value="TreeGrafter"/>
</dbReference>
<keyword evidence="5" id="KW-0851">Voltage-gated channel</keyword>
<dbReference type="InterPro" id="IPR014756">
    <property type="entry name" value="Ig_E-set"/>
</dbReference>
<dbReference type="SUPFAM" id="SSF81324">
    <property type="entry name" value="Voltage-gated potassium channels"/>
    <property type="match status" value="1"/>
</dbReference>
<keyword evidence="8" id="KW-0406">Ion transport</keyword>
<evidence type="ECO:0000256" key="1">
    <source>
        <dbReference type="ARBA" id="ARBA00004141"/>
    </source>
</evidence>
<evidence type="ECO:0000256" key="10">
    <source>
        <dbReference type="ARBA" id="ARBA00023303"/>
    </source>
</evidence>
<keyword evidence="2" id="KW-0813">Transport</keyword>
<keyword evidence="6" id="KW-0630">Potassium</keyword>
<evidence type="ECO:0000256" key="6">
    <source>
        <dbReference type="ARBA" id="ARBA00022958"/>
    </source>
</evidence>
<keyword evidence="9 11" id="KW-0472">Membrane</keyword>
<dbReference type="Pfam" id="PF07885">
    <property type="entry name" value="Ion_trans_2"/>
    <property type="match status" value="1"/>
</dbReference>
<dbReference type="GO" id="GO:0034702">
    <property type="term" value="C:monoatomic ion channel complex"/>
    <property type="evidence" value="ECO:0007669"/>
    <property type="project" value="UniProtKB-KW"/>
</dbReference>
<evidence type="ECO:0000256" key="3">
    <source>
        <dbReference type="ARBA" id="ARBA00022538"/>
    </source>
</evidence>
<dbReference type="GO" id="GO:0005886">
    <property type="term" value="C:plasma membrane"/>
    <property type="evidence" value="ECO:0007669"/>
    <property type="project" value="TreeGrafter"/>
</dbReference>
<feature type="transmembrane region" description="Helical" evidence="11">
    <location>
        <begin position="120"/>
        <end position="145"/>
    </location>
</feature>
<evidence type="ECO:0000256" key="2">
    <source>
        <dbReference type="ARBA" id="ARBA00022448"/>
    </source>
</evidence>
<keyword evidence="10" id="KW-0407">Ion channel</keyword>
<evidence type="ECO:0000256" key="9">
    <source>
        <dbReference type="ARBA" id="ARBA00023136"/>
    </source>
</evidence>
<proteinExistence type="predicted"/>
<dbReference type="InterPro" id="IPR013518">
    <property type="entry name" value="K_chnl_inward-rec_Kir_cyto"/>
</dbReference>
<dbReference type="Gene3D" id="2.60.40.1400">
    <property type="entry name" value="G protein-activated inward rectifier potassium channel 1"/>
    <property type="match status" value="1"/>
</dbReference>
<dbReference type="InterPro" id="IPR041647">
    <property type="entry name" value="IRK_C"/>
</dbReference>
<reference evidence="14 15" key="1">
    <citation type="submission" date="2016-10" db="EMBL/GenBank/DDBJ databases">
        <title>Arsenicibacter rosenii gen. nov., sp. nov., an efficient arsenic-methylating bacterium isolated from an arsenic-contaminated paddy soil.</title>
        <authorList>
            <person name="Huang K."/>
        </authorList>
    </citation>
    <scope>NUCLEOTIDE SEQUENCE [LARGE SCALE GENOMIC DNA]</scope>
    <source>
        <strain evidence="14 15">SM-1</strain>
    </source>
</reference>
<evidence type="ECO:0000256" key="5">
    <source>
        <dbReference type="ARBA" id="ARBA00022882"/>
    </source>
</evidence>
<evidence type="ECO:0000256" key="8">
    <source>
        <dbReference type="ARBA" id="ARBA00023065"/>
    </source>
</evidence>
<name>A0A1S2VMX7_9BACT</name>
<keyword evidence="15" id="KW-1185">Reference proteome</keyword>
<evidence type="ECO:0000256" key="11">
    <source>
        <dbReference type="SAM" id="Phobius"/>
    </source>
</evidence>
<gene>
    <name evidence="14" type="ORF">BLX24_09990</name>
</gene>
<dbReference type="GO" id="GO:1990573">
    <property type="term" value="P:potassium ion import across plasma membrane"/>
    <property type="evidence" value="ECO:0007669"/>
    <property type="project" value="TreeGrafter"/>
</dbReference>
<dbReference type="Proteomes" id="UP000181790">
    <property type="component" value="Unassembled WGS sequence"/>
</dbReference>
<dbReference type="InterPro" id="IPR013099">
    <property type="entry name" value="K_chnl_dom"/>
</dbReference>
<evidence type="ECO:0000313" key="14">
    <source>
        <dbReference type="EMBL" id="OIN59526.1"/>
    </source>
</evidence>
<comment type="subcellular location">
    <subcellularLocation>
        <location evidence="1">Membrane</location>
        <topology evidence="1">Multi-pass membrane protein</topology>
    </subcellularLocation>
</comment>
<dbReference type="InterPro" id="IPR016449">
    <property type="entry name" value="K_chnl_inward-rec_Kir"/>
</dbReference>
<organism evidence="14 15">
    <name type="scientific">Arsenicibacter rosenii</name>
    <dbReference type="NCBI Taxonomy" id="1750698"/>
    <lineage>
        <taxon>Bacteria</taxon>
        <taxon>Pseudomonadati</taxon>
        <taxon>Bacteroidota</taxon>
        <taxon>Cytophagia</taxon>
        <taxon>Cytophagales</taxon>
        <taxon>Spirosomataceae</taxon>
        <taxon>Arsenicibacter</taxon>
    </lineage>
</organism>
<keyword evidence="3" id="KW-0633">Potassium transport</keyword>
<evidence type="ECO:0000313" key="15">
    <source>
        <dbReference type="Proteomes" id="UP000181790"/>
    </source>
</evidence>
<feature type="domain" description="Potassium channel" evidence="12">
    <location>
        <begin position="68"/>
        <end position="144"/>
    </location>
</feature>
<dbReference type="EMBL" id="MORL01000004">
    <property type="protein sequence ID" value="OIN59526.1"/>
    <property type="molecule type" value="Genomic_DNA"/>
</dbReference>
<dbReference type="AlphaFoldDB" id="A0A1S2VMX7"/>
<dbReference type="SUPFAM" id="SSF81296">
    <property type="entry name" value="E set domains"/>
    <property type="match status" value="1"/>
</dbReference>
<feature type="transmembrane region" description="Helical" evidence="11">
    <location>
        <begin position="93"/>
        <end position="114"/>
    </location>
</feature>
<evidence type="ECO:0000259" key="13">
    <source>
        <dbReference type="Pfam" id="PF17655"/>
    </source>
</evidence>